<name>A0AAF0ZE48_9CHRO</name>
<dbReference type="PANTHER" id="PTHR10704">
    <property type="entry name" value="CARBOHYDRATE SULFOTRANSFERASE"/>
    <property type="match status" value="1"/>
</dbReference>
<gene>
    <name evidence="1" type="ORF">SAY89_03255</name>
</gene>
<dbReference type="InterPro" id="IPR051135">
    <property type="entry name" value="Gal/GlcNAc/GalNAc_ST"/>
</dbReference>
<accession>A0AAF0ZE48</accession>
<dbReference type="RefSeq" id="WP_320001832.1">
    <property type="nucleotide sequence ID" value="NZ_CP138348.1"/>
</dbReference>
<dbReference type="SUPFAM" id="SSF52540">
    <property type="entry name" value="P-loop containing nucleoside triphosphate hydrolases"/>
    <property type="match status" value="1"/>
</dbReference>
<reference evidence="1" key="1">
    <citation type="submission" date="2023-11" db="EMBL/GenBank/DDBJ databases">
        <title>Genome sequence of Cyanobacterium aponinum BCRC AL20115.</title>
        <authorList>
            <person name="Chang H.-Y."/>
            <person name="Lin K.-M."/>
            <person name="Hsueh H.-T."/>
            <person name="Chu H.-A."/>
            <person name="Kuo C.-H."/>
        </authorList>
    </citation>
    <scope>NUCLEOTIDE SEQUENCE</scope>
    <source>
        <strain evidence="1">AL20115</strain>
    </source>
</reference>
<protein>
    <submittedName>
        <fullName evidence="1">Sulfotransferase</fullName>
        <ecNumber evidence="1">2.8.2.-</ecNumber>
    </submittedName>
</protein>
<dbReference type="EC" id="2.8.2.-" evidence="1"/>
<dbReference type="GO" id="GO:0006790">
    <property type="term" value="P:sulfur compound metabolic process"/>
    <property type="evidence" value="ECO:0007669"/>
    <property type="project" value="TreeGrafter"/>
</dbReference>
<organism evidence="1">
    <name type="scientific">Cyanobacterium aponinum AL20115</name>
    <dbReference type="NCBI Taxonomy" id="3090662"/>
    <lineage>
        <taxon>Bacteria</taxon>
        <taxon>Bacillati</taxon>
        <taxon>Cyanobacteriota</taxon>
        <taxon>Cyanophyceae</taxon>
        <taxon>Oscillatoriophycideae</taxon>
        <taxon>Chroococcales</taxon>
        <taxon>Geminocystaceae</taxon>
        <taxon>Cyanobacterium</taxon>
    </lineage>
</organism>
<dbReference type="Pfam" id="PF13469">
    <property type="entry name" value="Sulfotransfer_3"/>
    <property type="match status" value="1"/>
</dbReference>
<dbReference type="PANTHER" id="PTHR10704:SF44">
    <property type="entry name" value="LD35051P-RELATED"/>
    <property type="match status" value="1"/>
</dbReference>
<keyword evidence="1" id="KW-0808">Transferase</keyword>
<dbReference type="GO" id="GO:0006044">
    <property type="term" value="P:N-acetylglucosamine metabolic process"/>
    <property type="evidence" value="ECO:0007669"/>
    <property type="project" value="TreeGrafter"/>
</dbReference>
<dbReference type="EMBL" id="CP138348">
    <property type="protein sequence ID" value="WPF89309.1"/>
    <property type="molecule type" value="Genomic_DNA"/>
</dbReference>
<evidence type="ECO:0000313" key="1">
    <source>
        <dbReference type="EMBL" id="WPF89309.1"/>
    </source>
</evidence>
<proteinExistence type="predicted"/>
<dbReference type="AlphaFoldDB" id="A0AAF0ZE48"/>
<dbReference type="GO" id="GO:0001517">
    <property type="term" value="F:N-acetylglucosamine 6-O-sulfotransferase activity"/>
    <property type="evidence" value="ECO:0007669"/>
    <property type="project" value="TreeGrafter"/>
</dbReference>
<dbReference type="InterPro" id="IPR027417">
    <property type="entry name" value="P-loop_NTPase"/>
</dbReference>
<dbReference type="Gene3D" id="3.40.50.300">
    <property type="entry name" value="P-loop containing nucleotide triphosphate hydrolases"/>
    <property type="match status" value="1"/>
</dbReference>
<sequence length="312" mass="37462">MIRKPFFLVGAERSGTTLLRLMLNHHPQILWVQEFEYSVDLITDDRKFPSLNIYYDWLETHRIFQSMGFSIDKNLDYPQLIDSFLSQRYNPREHKIIGATVHRHFDRILSIWDDACFIHLIRDPRDVARSCIGMGWSGNVWYGCDRWLEAEILWDKLKNKISPDRYIEIHYEDLIKDPVKILTFICNFIGLDYDEKMLSYGKNTTYSTPDPKLIEQWKKKLSYFEIQLVESKVGSLLTDRGYELSQLPNINPNQFQRQQLKIEDWWYRVQFRIKRLGLSLFISDFLSRKLGLKSWQKEIKLKMNEIEKKHLK</sequence>